<dbReference type="Gene3D" id="1.10.287.690">
    <property type="entry name" value="Helix hairpin bin"/>
    <property type="match status" value="1"/>
</dbReference>
<dbReference type="Pfam" id="PF03104">
    <property type="entry name" value="DNA_pol_B_exo1"/>
    <property type="match status" value="1"/>
</dbReference>
<dbReference type="EMBL" id="DTBZ01000005">
    <property type="protein sequence ID" value="HGQ17380.1"/>
    <property type="molecule type" value="Genomic_DNA"/>
</dbReference>
<dbReference type="GO" id="GO:0006261">
    <property type="term" value="P:DNA-templated DNA replication"/>
    <property type="evidence" value="ECO:0007669"/>
    <property type="project" value="TreeGrafter"/>
</dbReference>
<evidence type="ECO:0000256" key="7">
    <source>
        <dbReference type="ARBA" id="ARBA00049244"/>
    </source>
</evidence>
<dbReference type="InterPro" id="IPR017964">
    <property type="entry name" value="DNA-dir_DNA_pol_B_CS"/>
</dbReference>
<dbReference type="FunFam" id="1.10.287.690:FF:000011">
    <property type="entry name" value="DNA polymerase"/>
    <property type="match status" value="1"/>
</dbReference>
<dbReference type="Gene3D" id="3.90.1600.10">
    <property type="entry name" value="Palm domain of DNA polymerase"/>
    <property type="match status" value="1"/>
</dbReference>
<dbReference type="PANTHER" id="PTHR10322">
    <property type="entry name" value="DNA POLYMERASE CATALYTIC SUBUNIT"/>
    <property type="match status" value="1"/>
</dbReference>
<dbReference type="PROSITE" id="PS00116">
    <property type="entry name" value="DNA_POLYMERASE_B"/>
    <property type="match status" value="1"/>
</dbReference>
<dbReference type="NCBIfam" id="NF004419">
    <property type="entry name" value="PRK05761.1-5"/>
    <property type="match status" value="1"/>
</dbReference>
<comment type="catalytic activity">
    <reaction evidence="7 8">
        <text>DNA(n) + a 2'-deoxyribonucleoside 5'-triphosphate = DNA(n+1) + diphosphate</text>
        <dbReference type="Rhea" id="RHEA:22508"/>
        <dbReference type="Rhea" id="RHEA-COMP:17339"/>
        <dbReference type="Rhea" id="RHEA-COMP:17340"/>
        <dbReference type="ChEBI" id="CHEBI:33019"/>
        <dbReference type="ChEBI" id="CHEBI:61560"/>
        <dbReference type="ChEBI" id="CHEBI:173112"/>
        <dbReference type="EC" id="2.7.7.7"/>
    </reaction>
</comment>
<evidence type="ECO:0000256" key="3">
    <source>
        <dbReference type="ARBA" id="ARBA00022695"/>
    </source>
</evidence>
<name>A0A7J3JMR3_9CREN</name>
<keyword evidence="3 8" id="KW-0548">Nucleotidyltransferase</keyword>
<dbReference type="InterPro" id="IPR036397">
    <property type="entry name" value="RNaseH_sf"/>
</dbReference>
<dbReference type="InterPro" id="IPR050240">
    <property type="entry name" value="DNA_pol_type-B"/>
</dbReference>
<dbReference type="AlphaFoldDB" id="A0A7J3JMR3"/>
<dbReference type="PRINTS" id="PR00106">
    <property type="entry name" value="DNAPOLB"/>
</dbReference>
<dbReference type="InterPro" id="IPR006172">
    <property type="entry name" value="DNA-dir_DNA_pol_B"/>
</dbReference>
<comment type="similarity">
    <text evidence="1 8">Belongs to the DNA polymerase type-B family.</text>
</comment>
<keyword evidence="2 8" id="KW-0808">Transferase</keyword>
<gene>
    <name evidence="12" type="ORF">ENU30_00155</name>
</gene>
<dbReference type="SUPFAM" id="SSF53098">
    <property type="entry name" value="Ribonuclease H-like"/>
    <property type="match status" value="1"/>
</dbReference>
<keyword evidence="5 8" id="KW-0239">DNA-directed DNA polymerase</keyword>
<reference evidence="12" key="1">
    <citation type="journal article" date="2020" name="mSystems">
        <title>Genome- and Community-Level Interaction Insights into Carbon Utilization and Element Cycling Functions of Hydrothermarchaeota in Hydrothermal Sediment.</title>
        <authorList>
            <person name="Zhou Z."/>
            <person name="Liu Y."/>
            <person name="Xu W."/>
            <person name="Pan J."/>
            <person name="Luo Z.H."/>
            <person name="Li M."/>
        </authorList>
    </citation>
    <scope>NUCLEOTIDE SEQUENCE [LARGE SCALE GENOMIC DNA]</scope>
    <source>
        <strain evidence="12">SpSt-657</strain>
    </source>
</reference>
<evidence type="ECO:0000256" key="9">
    <source>
        <dbReference type="SAM" id="MobiDB-lite"/>
    </source>
</evidence>
<dbReference type="EC" id="2.7.7.7" evidence="8"/>
<feature type="domain" description="DNA-directed DNA polymerase family B multifunctional" evidence="10">
    <location>
        <begin position="527"/>
        <end position="925"/>
    </location>
</feature>
<dbReference type="PANTHER" id="PTHR10322:SF20">
    <property type="entry name" value="DNA POLYMERASE 1"/>
    <property type="match status" value="1"/>
</dbReference>
<dbReference type="SMART" id="SM00486">
    <property type="entry name" value="POLBc"/>
    <property type="match status" value="1"/>
</dbReference>
<dbReference type="InterPro" id="IPR043502">
    <property type="entry name" value="DNA/RNA_pol_sf"/>
</dbReference>
<dbReference type="InterPro" id="IPR042087">
    <property type="entry name" value="DNA_pol_B_thumb"/>
</dbReference>
<evidence type="ECO:0000256" key="2">
    <source>
        <dbReference type="ARBA" id="ARBA00022679"/>
    </source>
</evidence>
<accession>A0A7J3JMR3</accession>
<dbReference type="GO" id="GO:0003677">
    <property type="term" value="F:DNA binding"/>
    <property type="evidence" value="ECO:0007669"/>
    <property type="project" value="UniProtKB-KW"/>
</dbReference>
<feature type="region of interest" description="Disordered" evidence="9">
    <location>
        <begin position="1"/>
        <end position="54"/>
    </location>
</feature>
<evidence type="ECO:0000256" key="6">
    <source>
        <dbReference type="ARBA" id="ARBA00023125"/>
    </source>
</evidence>
<dbReference type="InterPro" id="IPR023211">
    <property type="entry name" value="DNA_pol_palm_dom_sf"/>
</dbReference>
<organism evidence="12">
    <name type="scientific">Ignisphaera aggregans</name>
    <dbReference type="NCBI Taxonomy" id="334771"/>
    <lineage>
        <taxon>Archaea</taxon>
        <taxon>Thermoproteota</taxon>
        <taxon>Thermoprotei</taxon>
        <taxon>Desulfurococcales</taxon>
        <taxon>Desulfurococcaceae</taxon>
        <taxon>Ignisphaera</taxon>
    </lineage>
</organism>
<dbReference type="Gene3D" id="3.30.420.10">
    <property type="entry name" value="Ribonuclease H-like superfamily/Ribonuclease H"/>
    <property type="match status" value="1"/>
</dbReference>
<dbReference type="SUPFAM" id="SSF56672">
    <property type="entry name" value="DNA/RNA polymerases"/>
    <property type="match status" value="1"/>
</dbReference>
<dbReference type="GO" id="GO:0003887">
    <property type="term" value="F:DNA-directed DNA polymerase activity"/>
    <property type="evidence" value="ECO:0007669"/>
    <property type="project" value="UniProtKB-KW"/>
</dbReference>
<evidence type="ECO:0000256" key="1">
    <source>
        <dbReference type="ARBA" id="ARBA00005755"/>
    </source>
</evidence>
<dbReference type="GO" id="GO:0000166">
    <property type="term" value="F:nucleotide binding"/>
    <property type="evidence" value="ECO:0007669"/>
    <property type="project" value="InterPro"/>
</dbReference>
<keyword evidence="4 8" id="KW-0235">DNA replication</keyword>
<evidence type="ECO:0000313" key="12">
    <source>
        <dbReference type="EMBL" id="HGQ17380.1"/>
    </source>
</evidence>
<dbReference type="InterPro" id="IPR012337">
    <property type="entry name" value="RNaseH-like_sf"/>
</dbReference>
<protein>
    <recommendedName>
        <fullName evidence="8">DNA polymerase</fullName>
        <ecNumber evidence="8">2.7.7.7</ecNumber>
    </recommendedName>
</protein>
<sequence length="944" mass="108171">MSKNKSLLEFTKSKKKNGYSKQEVSIPHISSSETQTPSDAAKVDSLKKSLAESSSPSIRIADQYVETPPESGSKIGKLYEVSGIRVEVPENLNIENPRTIKFNTSPNIIDKVDNAYLMQIEYDGELKKAVLIFYNSNTHELVYWYDKTGHKPYFLTDIPPDKVNKIGEITRHSSFESVEIVEKFDPLNSTKRLLTKIVTKDPVAVRTLRTKVPIAWEANIRYHINYIYDRQLIPGLPYTIYGDRIIEIYDVDIESLRESIVKMLALPPESSDIAIHFAKLFESKWFTPKRIAVDIEVYTPFEGRVPSPDIAEYPIISIALASNDNIKKVFVLFRENLKILKDVVCDADIEIYDNEYGMMIDFLSIILQYPIIVSFNGDNFDIRYLYVRMFKLGIPKELIGIKVKKVLKGGKIEFEAKFSRALHVDLYKFFSNKAIQIYAFEGRYKEANLDSIAQALLGIGKVQLDDELGKIDLAMLAHYNFRDAEVTLQLTTFSEELVWKLMLLLMRISKLGLEDVCRSTVSVWIKNLFYWEHRRRGYLIPRQEDIQSLKGKKVTEAIIKGKKYAGAIVIEPPQGLFFNVIVLDFASLYPSIMKQWNLSYETIDPDETLCNKVNDIIDEANNVLHKVCLDKPGLTAEIVGMLRDFRVKIYKKKSKDKNISEILRSWYDTVQRAMKVFINAAYGVFGADTFPLYAPSVAESVTALGRRIITSTIRKAEELGLRVLYGDTDSLFIWNPEQSKLEELKKWVEETFGLELEMDKRYKFVAFALKKNYVGVTPNNEVDIKGMMGKKRNTPDFIKNLFVEILKKMTSIEEPEDAFKIINSVKDDLEKYYLLLKYKLLTLDEVAFHMGLSKPLSEYKKTTPQHVKAALMLQRYNVNISPGDVITFVKVKSKDGVKPIQLAKISEIDTQKYLEAMVSTLEQLFTALNISWEDVTGGGRLVSR</sequence>
<evidence type="ECO:0000256" key="5">
    <source>
        <dbReference type="ARBA" id="ARBA00022932"/>
    </source>
</evidence>
<dbReference type="Gene3D" id="1.10.132.60">
    <property type="entry name" value="DNA polymerase family B, C-terminal domain"/>
    <property type="match status" value="1"/>
</dbReference>
<keyword evidence="6 8" id="KW-0238">DNA-binding</keyword>
<evidence type="ECO:0000259" key="11">
    <source>
        <dbReference type="Pfam" id="PF03104"/>
    </source>
</evidence>
<proteinExistence type="inferred from homology"/>
<dbReference type="Gene3D" id="3.30.342.10">
    <property type="entry name" value="DNA Polymerase, chain B, domain 1"/>
    <property type="match status" value="1"/>
</dbReference>
<evidence type="ECO:0000256" key="4">
    <source>
        <dbReference type="ARBA" id="ARBA00022705"/>
    </source>
</evidence>
<comment type="caution">
    <text evidence="12">The sequence shown here is derived from an EMBL/GenBank/DDBJ whole genome shotgun (WGS) entry which is preliminary data.</text>
</comment>
<feature type="domain" description="DNA-directed DNA polymerase family B exonuclease" evidence="11">
    <location>
        <begin position="216"/>
        <end position="433"/>
    </location>
</feature>
<dbReference type="Pfam" id="PF00136">
    <property type="entry name" value="DNA_pol_B"/>
    <property type="match status" value="1"/>
</dbReference>
<feature type="compositionally biased region" description="Basic and acidic residues" evidence="9">
    <location>
        <begin position="41"/>
        <end position="50"/>
    </location>
</feature>
<dbReference type="NCBIfam" id="NF004417">
    <property type="entry name" value="PRK05761.1-3"/>
    <property type="match status" value="1"/>
</dbReference>
<evidence type="ECO:0000256" key="8">
    <source>
        <dbReference type="RuleBase" id="RU000442"/>
    </source>
</evidence>
<feature type="compositionally biased region" description="Polar residues" evidence="9">
    <location>
        <begin position="19"/>
        <end position="38"/>
    </location>
</feature>
<dbReference type="InterPro" id="IPR006133">
    <property type="entry name" value="DNA-dir_DNA_pol_B_exonuc"/>
</dbReference>
<dbReference type="InterPro" id="IPR006134">
    <property type="entry name" value="DNA-dir_DNA_pol_B_multi_dom"/>
</dbReference>
<evidence type="ECO:0000259" key="10">
    <source>
        <dbReference type="Pfam" id="PF00136"/>
    </source>
</evidence>